<feature type="binding site" evidence="4">
    <location>
        <position position="204"/>
    </location>
    <ligand>
        <name>a divalent metal cation</name>
        <dbReference type="ChEBI" id="CHEBI:60240"/>
        <label>1</label>
    </ligand>
</feature>
<protein>
    <submittedName>
        <fullName evidence="5">TatD DNase family protein</fullName>
    </submittedName>
</protein>
<dbReference type="PANTHER" id="PTHR46124">
    <property type="entry name" value="D-AMINOACYL-TRNA DEACYLASE"/>
    <property type="match status" value="1"/>
</dbReference>
<organism evidence="5 6">
    <name type="scientific">Devosia enhydra</name>
    <dbReference type="NCBI Taxonomy" id="665118"/>
    <lineage>
        <taxon>Bacteria</taxon>
        <taxon>Pseudomonadati</taxon>
        <taxon>Pseudomonadota</taxon>
        <taxon>Alphaproteobacteria</taxon>
        <taxon>Hyphomicrobiales</taxon>
        <taxon>Devosiaceae</taxon>
        <taxon>Devosia</taxon>
    </lineage>
</organism>
<dbReference type="OrthoDB" id="9810005at2"/>
<dbReference type="STRING" id="665118.SAMN02983003_2599"/>
<dbReference type="GO" id="GO:0004536">
    <property type="term" value="F:DNA nuclease activity"/>
    <property type="evidence" value="ECO:0007669"/>
    <property type="project" value="InterPro"/>
</dbReference>
<keyword evidence="2 4" id="KW-0479">Metal-binding</keyword>
<feature type="binding site" evidence="4">
    <location>
        <position position="8"/>
    </location>
    <ligand>
        <name>a divalent metal cation</name>
        <dbReference type="ChEBI" id="CHEBI:60240"/>
        <label>1</label>
    </ligand>
</feature>
<dbReference type="PIRSF" id="PIRSF005902">
    <property type="entry name" value="DNase_TatD"/>
    <property type="match status" value="1"/>
</dbReference>
<dbReference type="CDD" id="cd01310">
    <property type="entry name" value="TatD_DNAse"/>
    <property type="match status" value="1"/>
</dbReference>
<evidence type="ECO:0000256" key="3">
    <source>
        <dbReference type="ARBA" id="ARBA00022801"/>
    </source>
</evidence>
<dbReference type="Proteomes" id="UP000183447">
    <property type="component" value="Unassembled WGS sequence"/>
</dbReference>
<dbReference type="EMBL" id="FPKU01000002">
    <property type="protein sequence ID" value="SFZ85434.1"/>
    <property type="molecule type" value="Genomic_DNA"/>
</dbReference>
<gene>
    <name evidence="5" type="ORF">SAMN02983003_2599</name>
</gene>
<evidence type="ECO:0000313" key="5">
    <source>
        <dbReference type="EMBL" id="SFZ85434.1"/>
    </source>
</evidence>
<dbReference type="Pfam" id="PF01026">
    <property type="entry name" value="TatD_DNase"/>
    <property type="match status" value="1"/>
</dbReference>
<dbReference type="InterPro" id="IPR015991">
    <property type="entry name" value="TatD/YcfH-like"/>
</dbReference>
<dbReference type="InterPro" id="IPR001130">
    <property type="entry name" value="TatD-like"/>
</dbReference>
<comment type="similarity">
    <text evidence="1">Belongs to the metallo-dependent hydrolases superfamily. TatD-type hydrolase family.</text>
</comment>
<dbReference type="PROSITE" id="PS01137">
    <property type="entry name" value="TATD_1"/>
    <property type="match status" value="1"/>
</dbReference>
<dbReference type="GO" id="GO:0016788">
    <property type="term" value="F:hydrolase activity, acting on ester bonds"/>
    <property type="evidence" value="ECO:0007669"/>
    <property type="project" value="InterPro"/>
</dbReference>
<dbReference type="SUPFAM" id="SSF51556">
    <property type="entry name" value="Metallo-dependent hydrolases"/>
    <property type="match status" value="1"/>
</dbReference>
<feature type="binding site" evidence="4">
    <location>
        <position position="154"/>
    </location>
    <ligand>
        <name>a divalent metal cation</name>
        <dbReference type="ChEBI" id="CHEBI:60240"/>
        <label>2</label>
    </ligand>
</feature>
<reference evidence="5 6" key="1">
    <citation type="submission" date="2016-11" db="EMBL/GenBank/DDBJ databases">
        <authorList>
            <person name="Jaros S."/>
            <person name="Januszkiewicz K."/>
            <person name="Wedrychowicz H."/>
        </authorList>
    </citation>
    <scope>NUCLEOTIDE SEQUENCE [LARGE SCALE GENOMIC DNA]</scope>
    <source>
        <strain evidence="5 6">ATCC 23634</strain>
    </source>
</reference>
<feature type="binding site" evidence="4">
    <location>
        <position position="6"/>
    </location>
    <ligand>
        <name>a divalent metal cation</name>
        <dbReference type="ChEBI" id="CHEBI:60240"/>
        <label>1</label>
    </ligand>
</feature>
<evidence type="ECO:0000256" key="1">
    <source>
        <dbReference type="ARBA" id="ARBA00009275"/>
    </source>
</evidence>
<feature type="binding site" evidence="4">
    <location>
        <position position="92"/>
    </location>
    <ligand>
        <name>a divalent metal cation</name>
        <dbReference type="ChEBI" id="CHEBI:60240"/>
        <label>1</label>
    </ligand>
</feature>
<dbReference type="Gene3D" id="3.20.20.140">
    <property type="entry name" value="Metal-dependent hydrolases"/>
    <property type="match status" value="1"/>
</dbReference>
<feature type="binding site" evidence="4">
    <location>
        <position position="128"/>
    </location>
    <ligand>
        <name>a divalent metal cation</name>
        <dbReference type="ChEBI" id="CHEBI:60240"/>
        <label>2</label>
    </ligand>
</feature>
<dbReference type="InterPro" id="IPR018228">
    <property type="entry name" value="DNase_TatD-rel_CS"/>
</dbReference>
<name>A0A1K2HZ84_9HYPH</name>
<evidence type="ECO:0000256" key="2">
    <source>
        <dbReference type="ARBA" id="ARBA00022723"/>
    </source>
</evidence>
<keyword evidence="6" id="KW-1185">Reference proteome</keyword>
<keyword evidence="3" id="KW-0378">Hydrolase</keyword>
<sequence length="263" mass="28781">MFVDSHLHLDFDDFAENREAVLARAEAAGVSAFLTISIRVRDFPRIRAIAERYPNVWCTVGTLPHFADEERDVTADEIIALAAHPKVIGIGEAGLDTFYGNASWEAQIDVLRAHCDAARRTGLPLVIHSVRQDEAMAELLTQEHARGAFPILMHAFSGGHDLAQAVLGLGGYISYGGLLTYNENTAQREIARSVPLDRILLETDAPSLAPEPHRDAPNEPAFLRHTSALLARIKGVPEAELALRSTENFYRLFSKASPPDPAG</sequence>
<dbReference type="AlphaFoldDB" id="A0A1K2HZ84"/>
<dbReference type="InterPro" id="IPR032466">
    <property type="entry name" value="Metal_Hydrolase"/>
</dbReference>
<dbReference type="NCBIfam" id="TIGR00010">
    <property type="entry name" value="YchF/TatD family DNA exonuclease"/>
    <property type="match status" value="1"/>
</dbReference>
<evidence type="ECO:0000313" key="6">
    <source>
        <dbReference type="Proteomes" id="UP000183447"/>
    </source>
</evidence>
<proteinExistence type="inferred from homology"/>
<dbReference type="RefSeq" id="WP_072344730.1">
    <property type="nucleotide sequence ID" value="NZ_FPKU01000002.1"/>
</dbReference>
<dbReference type="GO" id="GO:0005829">
    <property type="term" value="C:cytosol"/>
    <property type="evidence" value="ECO:0007669"/>
    <property type="project" value="TreeGrafter"/>
</dbReference>
<evidence type="ECO:0000256" key="4">
    <source>
        <dbReference type="PIRSR" id="PIRSR005902-1"/>
    </source>
</evidence>
<dbReference type="PANTHER" id="PTHR46124:SF2">
    <property type="entry name" value="D-AMINOACYL-TRNA DEACYLASE"/>
    <property type="match status" value="1"/>
</dbReference>
<dbReference type="GO" id="GO:0046872">
    <property type="term" value="F:metal ion binding"/>
    <property type="evidence" value="ECO:0007669"/>
    <property type="project" value="UniProtKB-KW"/>
</dbReference>
<dbReference type="FunFam" id="3.20.20.140:FF:000005">
    <property type="entry name" value="TatD family hydrolase"/>
    <property type="match status" value="1"/>
</dbReference>
<accession>A0A1K2HZ84</accession>